<dbReference type="EMBL" id="CP059165">
    <property type="protein sequence ID" value="QLL08588.1"/>
    <property type="molecule type" value="Genomic_DNA"/>
</dbReference>
<dbReference type="RefSeq" id="WP_180917174.1">
    <property type="nucleotide sequence ID" value="NZ_CP059165.1"/>
</dbReference>
<dbReference type="InterPro" id="IPR029068">
    <property type="entry name" value="Glyas_Bleomycin-R_OHBP_Dase"/>
</dbReference>
<dbReference type="PROSITE" id="PS51819">
    <property type="entry name" value="VOC"/>
    <property type="match status" value="1"/>
</dbReference>
<accession>A0A7D6E020</accession>
<evidence type="ECO:0000313" key="2">
    <source>
        <dbReference type="EMBL" id="QLL08588.1"/>
    </source>
</evidence>
<name>A0A7D6E020_9MYCO</name>
<reference evidence="2" key="2">
    <citation type="submission" date="2020-07" db="EMBL/GenBank/DDBJ databases">
        <authorList>
            <person name="Yu X."/>
        </authorList>
    </citation>
    <scope>NUCLEOTIDE SEQUENCE [LARGE SCALE GENOMIC DNA]</scope>
    <source>
        <strain evidence="2">24T</strain>
    </source>
</reference>
<organism evidence="2 3">
    <name type="scientific">Mycobacterium vicinigordonae</name>
    <dbReference type="NCBI Taxonomy" id="1719132"/>
    <lineage>
        <taxon>Bacteria</taxon>
        <taxon>Bacillati</taxon>
        <taxon>Actinomycetota</taxon>
        <taxon>Actinomycetes</taxon>
        <taxon>Mycobacteriales</taxon>
        <taxon>Mycobacteriaceae</taxon>
        <taxon>Mycobacterium</taxon>
    </lineage>
</organism>
<dbReference type="SUPFAM" id="SSF54593">
    <property type="entry name" value="Glyoxalase/Bleomycin resistance protein/Dihydroxybiphenyl dioxygenase"/>
    <property type="match status" value="1"/>
</dbReference>
<dbReference type="InterPro" id="IPR037523">
    <property type="entry name" value="VOC_core"/>
</dbReference>
<keyword evidence="3" id="KW-1185">Reference proteome</keyword>
<protein>
    <submittedName>
        <fullName evidence="2">VOC family protein</fullName>
    </submittedName>
</protein>
<dbReference type="Proteomes" id="UP000510682">
    <property type="component" value="Chromosome"/>
</dbReference>
<feature type="domain" description="VOC" evidence="1">
    <location>
        <begin position="8"/>
        <end position="139"/>
    </location>
</feature>
<sequence>MTDAPLSPLDCYHTGLVVPDLQAAIESTTAAAGYTWTKAVEATLAIAAGDAEYEVPFKFVYSIEAPHLELIQAVPGTIWAEQPGGAAHHLGYWADDLVGIADRLAAAGYRLEARPAGDQLSMFAYFIAPSGVRIEIVDRALFPDFPGFLESVKA</sequence>
<proteinExistence type="predicted"/>
<dbReference type="KEGG" id="mgor:H0P51_06560"/>
<evidence type="ECO:0000313" key="3">
    <source>
        <dbReference type="Proteomes" id="UP000510682"/>
    </source>
</evidence>
<evidence type="ECO:0000259" key="1">
    <source>
        <dbReference type="PROSITE" id="PS51819"/>
    </source>
</evidence>
<dbReference type="Pfam" id="PF13669">
    <property type="entry name" value="Glyoxalase_4"/>
    <property type="match status" value="1"/>
</dbReference>
<dbReference type="AlphaFoldDB" id="A0A7D6E020"/>
<reference evidence="2" key="1">
    <citation type="submission" date="2020-07" db="EMBL/GenBank/DDBJ databases">
        <title>Description of Mycobacterium gordonae subsp. intergordonae subsp.nov. and Mycobacterium gordonae subsp. gordonae subsp. nov.</title>
        <authorList>
            <person name="Huang H."/>
        </authorList>
    </citation>
    <scope>NUCLEOTIDE SEQUENCE [LARGE SCALE GENOMIC DNA]</scope>
    <source>
        <strain evidence="2">24T</strain>
    </source>
</reference>
<dbReference type="Gene3D" id="3.10.180.10">
    <property type="entry name" value="2,3-Dihydroxybiphenyl 1,2-Dioxygenase, domain 1"/>
    <property type="match status" value="1"/>
</dbReference>
<gene>
    <name evidence="2" type="ORF">H0P51_06560</name>
</gene>